<keyword evidence="3" id="KW-1185">Reference proteome</keyword>
<feature type="compositionally biased region" description="Basic and acidic residues" evidence="1">
    <location>
        <begin position="110"/>
        <end position="134"/>
    </location>
</feature>
<accession>A0ABD2PUY9</accession>
<name>A0ABD2PUY9_9PLAT</name>
<feature type="region of interest" description="Disordered" evidence="1">
    <location>
        <begin position="1"/>
        <end position="55"/>
    </location>
</feature>
<feature type="compositionally biased region" description="Polar residues" evidence="1">
    <location>
        <begin position="170"/>
        <end position="179"/>
    </location>
</feature>
<feature type="region of interest" description="Disordered" evidence="1">
    <location>
        <begin position="106"/>
        <end position="189"/>
    </location>
</feature>
<protein>
    <submittedName>
        <fullName evidence="2">Uncharacterized protein</fullName>
    </submittedName>
</protein>
<feature type="compositionally biased region" description="Basic and acidic residues" evidence="1">
    <location>
        <begin position="144"/>
        <end position="159"/>
    </location>
</feature>
<evidence type="ECO:0000256" key="1">
    <source>
        <dbReference type="SAM" id="MobiDB-lite"/>
    </source>
</evidence>
<sequence>LSNPSLVLAHRPINSDSEDEFDSVIQTPKDARHKGLGLPYSTPRSGDSEEEPPMMNRSLPLQHLFDGIGLKPQPKPSMHEFLAMAMSQKLPPFGMPNVETLNQMTALLTGRREMKRPTNEKPEEDTQKRPKKPDAFLLHNLIKSTDEESDKSGSEKSEEVDVTDEEAGSKPTNSGSWESLSPRDMTLNS</sequence>
<dbReference type="EMBL" id="JBJKFK010002818">
    <property type="protein sequence ID" value="KAL3310587.1"/>
    <property type="molecule type" value="Genomic_DNA"/>
</dbReference>
<reference evidence="2 3" key="1">
    <citation type="submission" date="2024-11" db="EMBL/GenBank/DDBJ databases">
        <title>Adaptive evolution of stress response genes in parasites aligns with host niche diversity.</title>
        <authorList>
            <person name="Hahn C."/>
            <person name="Resl P."/>
        </authorList>
    </citation>
    <scope>NUCLEOTIDE SEQUENCE [LARGE SCALE GENOMIC DNA]</scope>
    <source>
        <strain evidence="2">EGGRZ-B1_66</strain>
        <tissue evidence="2">Body</tissue>
    </source>
</reference>
<dbReference type="AlphaFoldDB" id="A0ABD2PUY9"/>
<comment type="caution">
    <text evidence="2">The sequence shown here is derived from an EMBL/GenBank/DDBJ whole genome shotgun (WGS) entry which is preliminary data.</text>
</comment>
<dbReference type="Proteomes" id="UP001626550">
    <property type="component" value="Unassembled WGS sequence"/>
</dbReference>
<evidence type="ECO:0000313" key="3">
    <source>
        <dbReference type="Proteomes" id="UP001626550"/>
    </source>
</evidence>
<proteinExistence type="predicted"/>
<evidence type="ECO:0000313" key="2">
    <source>
        <dbReference type="EMBL" id="KAL3310587.1"/>
    </source>
</evidence>
<organism evidence="2 3">
    <name type="scientific">Cichlidogyrus casuarinus</name>
    <dbReference type="NCBI Taxonomy" id="1844966"/>
    <lineage>
        <taxon>Eukaryota</taxon>
        <taxon>Metazoa</taxon>
        <taxon>Spiralia</taxon>
        <taxon>Lophotrochozoa</taxon>
        <taxon>Platyhelminthes</taxon>
        <taxon>Monogenea</taxon>
        <taxon>Monopisthocotylea</taxon>
        <taxon>Dactylogyridea</taxon>
        <taxon>Ancyrocephalidae</taxon>
        <taxon>Cichlidogyrus</taxon>
    </lineage>
</organism>
<gene>
    <name evidence="2" type="ORF">Ciccas_010845</name>
</gene>
<feature type="non-terminal residue" evidence="2">
    <location>
        <position position="1"/>
    </location>
</feature>